<gene>
    <name evidence="1" type="ORF">CBW42_09180</name>
</gene>
<sequence length="355" mass="41327">MGYLRYPSYYPKFRCTASACTHNCCLAGWEIDIDDETLTYYQQVDGACGDRLRAHIALPAEPGETAHFMLDTQGRCPFLGKHNLCDIYTELGAEHLCQICTEHPRYYDWFSDGTEAGVGLCCEAAAELILQNTSVPALEAVPDDDFEPEALSEDERAAEHELFRMRDELFHIVKAEPYLPLEERMNRLYITAVNMQKTCDTWMFSAVEAAYVPNWTDAFWQLGSLTRLLDFFLTLEINEPAWRDLLFETKAQLPELLRHRQAFLSCYQDNLYEYEQLLLYFLYRHFMGARWDGMLCGRVNFALISTCMIQLLDIQTWLTEGCLTHARQIDLCRRYSEEIEYDEENTEKILLYSIL</sequence>
<protein>
    <recommendedName>
        <fullName evidence="3">Flagellar protein FliB</fullName>
    </recommendedName>
</protein>
<evidence type="ECO:0000313" key="2">
    <source>
        <dbReference type="Proteomes" id="UP000194903"/>
    </source>
</evidence>
<proteinExistence type="predicted"/>
<dbReference type="Proteomes" id="UP000194903">
    <property type="component" value="Unassembled WGS sequence"/>
</dbReference>
<dbReference type="RefSeq" id="WP_087020332.1">
    <property type="nucleotide sequence ID" value="NZ_NHOC01000007.1"/>
</dbReference>
<dbReference type="OrthoDB" id="86584at2"/>
<comment type="caution">
    <text evidence="1">The sequence shown here is derived from an EMBL/GenBank/DDBJ whole genome shotgun (WGS) entry which is preliminary data.</text>
</comment>
<dbReference type="EMBL" id="NHOC01000007">
    <property type="protein sequence ID" value="OUM20210.1"/>
    <property type="molecule type" value="Genomic_DNA"/>
</dbReference>
<keyword evidence="2" id="KW-1185">Reference proteome</keyword>
<evidence type="ECO:0008006" key="3">
    <source>
        <dbReference type="Google" id="ProtNLM"/>
    </source>
</evidence>
<dbReference type="AlphaFoldDB" id="A0A252F3L7"/>
<organism evidence="1 2">
    <name type="scientific">Butyricicoccus porcorum</name>
    <dbReference type="NCBI Taxonomy" id="1945634"/>
    <lineage>
        <taxon>Bacteria</taxon>
        <taxon>Bacillati</taxon>
        <taxon>Bacillota</taxon>
        <taxon>Clostridia</taxon>
        <taxon>Eubacteriales</taxon>
        <taxon>Butyricicoccaceae</taxon>
        <taxon>Butyricicoccus</taxon>
    </lineage>
</organism>
<dbReference type="NCBIfam" id="NF038110">
    <property type="entry name" value="Lys_methyl_FliB"/>
    <property type="match status" value="1"/>
</dbReference>
<evidence type="ECO:0000313" key="1">
    <source>
        <dbReference type="EMBL" id="OUM20210.1"/>
    </source>
</evidence>
<accession>A0A252F3L7</accession>
<reference evidence="1 2" key="1">
    <citation type="submission" date="2017-05" db="EMBL/GenBank/DDBJ databases">
        <title>Butyricicoccus porcorum sp. nov. a butyrate-producing bacterium from the swine intestinal tract.</title>
        <authorList>
            <person name="Trachsel J."/>
            <person name="Humphrey S."/>
            <person name="Allen H.K."/>
        </authorList>
    </citation>
    <scope>NUCLEOTIDE SEQUENCE [LARGE SCALE GENOMIC DNA]</scope>
    <source>
        <strain evidence="1">BB10</strain>
    </source>
</reference>
<name>A0A252F3L7_9FIRM</name>